<gene>
    <name evidence="3" type="ORF">SCF082_LOCUS24659</name>
</gene>
<evidence type="ECO:0000313" key="4">
    <source>
        <dbReference type="Proteomes" id="UP001642464"/>
    </source>
</evidence>
<dbReference type="Proteomes" id="UP001642464">
    <property type="component" value="Unassembled WGS sequence"/>
</dbReference>
<feature type="region of interest" description="Disordered" evidence="2">
    <location>
        <begin position="424"/>
        <end position="447"/>
    </location>
</feature>
<dbReference type="PANTHER" id="PTHR33768">
    <property type="entry name" value="MIP11318P"/>
    <property type="match status" value="1"/>
</dbReference>
<sequence length="663" mass="72832">MAIPPPLGPYPSGSAFSGVLPSTIGLPVAPFGLQEVYIQRVGDPSHFKPAPTSASLGRRRSVASGPTGGARARSEVVERGPWPRGLSACAVNACAVPEVLKLEKLGEEAEIFELCVGAERGRVLYRAVAGLLQGVLLGILLAALLVEIERPGSGGADGVASLRCFTLALTESCFTLNLLRAHDGYAHGLQGEEQAMLRAVCMSMWFITDEGMWHNELDDRDGSGSRRRAWELVAHAAVLAVMNAVGLLCCLLSEMLSDEEANEARADVRVEQEGQHRYVDVPGEGVLVVRSQEDFKKEAEHWRKDAAEQAVRVKSAEQRLQQPGPEGSSSAGFGLYDDQDALAEQLQAAVVPWVDQPVVKRGKPRSASITLVGTDWRRSEDILARAPFVLRACMGDGLMRWVTGGPLAFQHKVAPGRLKAAKAKSKGAAVNAKSESTARGHAKRVGDVAREDRVKMPAFKGNLWNMSACNRLVAERTELRRHERHLQALESTRGQVDARQPKEHTHLRSKLKTRKLQEDRAAEIQLENRILLQKMLNIDTKPSQLADAMSSSTSRPRSLHGESQRREAKRIAAENQALLQRLQNTKPSIDPRTWDEEEVDRQALKFRLSQNSAAGRVLKLRMPNKEGSGRLPRITDLAMRSSNDSEWERVVKPLTEMDPKEAL</sequence>
<dbReference type="InterPro" id="IPR038792">
    <property type="entry name" value="CFAP97D1/2"/>
</dbReference>
<feature type="region of interest" description="Disordered" evidence="2">
    <location>
        <begin position="543"/>
        <end position="568"/>
    </location>
</feature>
<dbReference type="InterPro" id="IPR029488">
    <property type="entry name" value="Hmw/CFAP97"/>
</dbReference>
<evidence type="ECO:0000313" key="3">
    <source>
        <dbReference type="EMBL" id="CAK9042993.1"/>
    </source>
</evidence>
<reference evidence="3 4" key="1">
    <citation type="submission" date="2024-02" db="EMBL/GenBank/DDBJ databases">
        <authorList>
            <person name="Chen Y."/>
            <person name="Shah S."/>
            <person name="Dougan E. K."/>
            <person name="Thang M."/>
            <person name="Chan C."/>
        </authorList>
    </citation>
    <scope>NUCLEOTIDE SEQUENCE [LARGE SCALE GENOMIC DNA]</scope>
</reference>
<comment type="similarity">
    <text evidence="1">Belongs to the CFAP97 family.</text>
</comment>
<accession>A0ABP0LW84</accession>
<dbReference type="EMBL" id="CAXAMM010018258">
    <property type="protein sequence ID" value="CAK9042993.1"/>
    <property type="molecule type" value="Genomic_DNA"/>
</dbReference>
<feature type="region of interest" description="Disordered" evidence="2">
    <location>
        <begin position="492"/>
        <end position="514"/>
    </location>
</feature>
<dbReference type="Pfam" id="PF13879">
    <property type="entry name" value="Hmw_CFAP97"/>
    <property type="match status" value="1"/>
</dbReference>
<dbReference type="PANTHER" id="PTHR33768:SF3">
    <property type="entry name" value="MIP11318P"/>
    <property type="match status" value="1"/>
</dbReference>
<protein>
    <submittedName>
        <fullName evidence="3">Sperm axonemal maintenance protein CFAP97D1 (CFAP97 domain-containing protein 1)</fullName>
    </submittedName>
</protein>
<feature type="region of interest" description="Disordered" evidence="2">
    <location>
        <begin position="313"/>
        <end position="334"/>
    </location>
</feature>
<name>A0ABP0LW84_9DINO</name>
<evidence type="ECO:0000256" key="2">
    <source>
        <dbReference type="SAM" id="MobiDB-lite"/>
    </source>
</evidence>
<feature type="region of interest" description="Disordered" evidence="2">
    <location>
        <begin position="48"/>
        <end position="74"/>
    </location>
</feature>
<comment type="caution">
    <text evidence="3">The sequence shown here is derived from an EMBL/GenBank/DDBJ whole genome shotgun (WGS) entry which is preliminary data.</text>
</comment>
<feature type="compositionally biased region" description="Basic and acidic residues" evidence="2">
    <location>
        <begin position="559"/>
        <end position="568"/>
    </location>
</feature>
<keyword evidence="4" id="KW-1185">Reference proteome</keyword>
<proteinExistence type="inferred from homology"/>
<organism evidence="3 4">
    <name type="scientific">Durusdinium trenchii</name>
    <dbReference type="NCBI Taxonomy" id="1381693"/>
    <lineage>
        <taxon>Eukaryota</taxon>
        <taxon>Sar</taxon>
        <taxon>Alveolata</taxon>
        <taxon>Dinophyceae</taxon>
        <taxon>Suessiales</taxon>
        <taxon>Symbiodiniaceae</taxon>
        <taxon>Durusdinium</taxon>
    </lineage>
</organism>
<evidence type="ECO:0000256" key="1">
    <source>
        <dbReference type="ARBA" id="ARBA00008315"/>
    </source>
</evidence>